<evidence type="ECO:0000313" key="3">
    <source>
        <dbReference type="Proteomes" id="UP000018141"/>
    </source>
</evidence>
<comment type="caution">
    <text evidence="2">The sequence shown here is derived from an EMBL/GenBank/DDBJ whole genome shotgun (WGS) entry which is preliminary data.</text>
</comment>
<evidence type="ECO:0000313" key="2">
    <source>
        <dbReference type="EMBL" id="CDD55834.1"/>
    </source>
</evidence>
<feature type="transmembrane region" description="Helical" evidence="1">
    <location>
        <begin position="6"/>
        <end position="23"/>
    </location>
</feature>
<dbReference type="EMBL" id="CBHH010000020">
    <property type="protein sequence ID" value="CDD55834.1"/>
    <property type="molecule type" value="Genomic_DNA"/>
</dbReference>
<accession>R7AJY3</accession>
<evidence type="ECO:0000256" key="1">
    <source>
        <dbReference type="SAM" id="Phobius"/>
    </source>
</evidence>
<dbReference type="AlphaFoldDB" id="R7AJY3"/>
<reference evidence="2" key="1">
    <citation type="submission" date="2012-11" db="EMBL/GenBank/DDBJ databases">
        <title>Dependencies among metagenomic species, viruses, plasmids and units of genetic variation.</title>
        <authorList>
            <person name="Nielsen H.B."/>
            <person name="Almeida M."/>
            <person name="Juncker A.S."/>
            <person name="Rasmussen S."/>
            <person name="Li J."/>
            <person name="Sunagawa S."/>
            <person name="Plichta D."/>
            <person name="Gautier L."/>
            <person name="Le Chatelier E."/>
            <person name="Peletier E."/>
            <person name="Bonde I."/>
            <person name="Nielsen T."/>
            <person name="Manichanh C."/>
            <person name="Arumugam M."/>
            <person name="Batto J."/>
            <person name="Santos M.B.Q.D."/>
            <person name="Blom N."/>
            <person name="Borruel N."/>
            <person name="Burgdorf K.S."/>
            <person name="Boumezbeur F."/>
            <person name="Casellas F."/>
            <person name="Dore J."/>
            <person name="Guarner F."/>
            <person name="Hansen T."/>
            <person name="Hildebrand F."/>
            <person name="Kaas R.S."/>
            <person name="Kennedy S."/>
            <person name="Kristiansen K."/>
            <person name="Kultima J.R."/>
            <person name="Leonard P."/>
            <person name="Levenez F."/>
            <person name="Lund O."/>
            <person name="Moumen B."/>
            <person name="Le Paslier D."/>
            <person name="Pons N."/>
            <person name="Pedersen O."/>
            <person name="Prifti E."/>
            <person name="Qin J."/>
            <person name="Raes J."/>
            <person name="Tap J."/>
            <person name="Tims S."/>
            <person name="Ussery D.W."/>
            <person name="Yamada T."/>
            <person name="MetaHit consortium"/>
            <person name="Renault P."/>
            <person name="Sicheritz-Ponten T."/>
            <person name="Bork P."/>
            <person name="Wang J."/>
            <person name="Brunak S."/>
            <person name="Ehrlich S.D."/>
        </authorList>
    </citation>
    <scope>NUCLEOTIDE SEQUENCE [LARGE SCALE GENOMIC DNA]</scope>
</reference>
<name>R7AJY3_9FIRM</name>
<feature type="transmembrane region" description="Helical" evidence="1">
    <location>
        <begin position="30"/>
        <end position="51"/>
    </location>
</feature>
<sequence length="175" mass="19861">MYIVAVSIGLAIVAAFFVTGLILCKTRNNLLTVMAILMVLPTAKFAVDLIMCIACRPVSDELYERIEAADDKFLHKYECLFTSREKATYVTALVITPHAVCAYTTDAKSDAGRFKADLEKYIKEARLSATVSLYNDENQFIKKVKLMSESRDTKLTKEESDRMQWIWESARCMCM</sequence>
<keyword evidence="1" id="KW-0812">Transmembrane</keyword>
<protein>
    <submittedName>
        <fullName evidence="2">UPF0313 protein BACPEC_00060</fullName>
    </submittedName>
</protein>
<gene>
    <name evidence="2" type="ORF">BN656_00559</name>
</gene>
<dbReference type="Proteomes" id="UP000018141">
    <property type="component" value="Unassembled WGS sequence"/>
</dbReference>
<keyword evidence="1" id="KW-0472">Membrane</keyword>
<organism evidence="2 3">
    <name type="scientific">Bacteroides pectinophilus CAG:437</name>
    <dbReference type="NCBI Taxonomy" id="1263051"/>
    <lineage>
        <taxon>Bacteria</taxon>
        <taxon>Bacillati</taxon>
        <taxon>Bacillota</taxon>
        <taxon>Clostridia</taxon>
        <taxon>Eubacteriales</taxon>
    </lineage>
</organism>
<keyword evidence="1" id="KW-1133">Transmembrane helix</keyword>
<proteinExistence type="predicted"/>